<evidence type="ECO:0000256" key="1">
    <source>
        <dbReference type="ARBA" id="ARBA00004613"/>
    </source>
</evidence>
<dbReference type="GeneID" id="19948432"/>
<keyword evidence="6" id="KW-1133">Transmembrane helix</keyword>
<dbReference type="STRING" id="1156394.T0QJL3"/>
<dbReference type="InterPro" id="IPR002200">
    <property type="entry name" value="Elicitin"/>
</dbReference>
<accession>T0QJL3</accession>
<name>T0QJL3_SAPDV</name>
<evidence type="ECO:0000256" key="5">
    <source>
        <dbReference type="ARBA" id="ARBA00023157"/>
    </source>
</evidence>
<evidence type="ECO:0000256" key="7">
    <source>
        <dbReference type="SAM" id="SignalP"/>
    </source>
</evidence>
<keyword evidence="3" id="KW-0964">Secreted</keyword>
<evidence type="ECO:0000256" key="2">
    <source>
        <dbReference type="ARBA" id="ARBA00009544"/>
    </source>
</evidence>
<sequence>MQLCTLLLLPVLVMAHLPPCTQRNRDEVLSAVSQTALSTSCATDAGVSMADLLAFGAYTPAQVTAVTTSPRCKELFAYAQAVASQQACAEAASIKEVSWSMVTEVARVATYPRVATQCPPLVLRDALQSLVASAYLAPCLEAADVSVLTTTLPTQAQWDRLRATTACRDWFLEADAALYRLPHCAIDASGVDIHALRQLSFDTYVDVLQFVSNVFRKTATTQLLQLAARLAAPSTVRRPVLIGVALTGAFLVALVALIVYRKVTAPRHGYEHVDMIVDP</sequence>
<comment type="similarity">
    <text evidence="2">Belongs to the elicitin family.</text>
</comment>
<evidence type="ECO:0000313" key="9">
    <source>
        <dbReference type="Proteomes" id="UP000030762"/>
    </source>
</evidence>
<dbReference type="VEuPathDB" id="FungiDB:SDRG_07705"/>
<feature type="transmembrane region" description="Helical" evidence="6">
    <location>
        <begin position="240"/>
        <end position="260"/>
    </location>
</feature>
<dbReference type="InParanoid" id="T0QJL3"/>
<keyword evidence="6" id="KW-0472">Membrane</keyword>
<reference evidence="8 9" key="1">
    <citation type="submission" date="2012-04" db="EMBL/GenBank/DDBJ databases">
        <title>The Genome Sequence of Saprolegnia declina VS20.</title>
        <authorList>
            <consortium name="The Broad Institute Genome Sequencing Platform"/>
            <person name="Russ C."/>
            <person name="Nusbaum C."/>
            <person name="Tyler B."/>
            <person name="van West P."/>
            <person name="Dieguez-Uribeondo J."/>
            <person name="de Bruijn I."/>
            <person name="Tripathy S."/>
            <person name="Jiang R."/>
            <person name="Young S.K."/>
            <person name="Zeng Q."/>
            <person name="Gargeya S."/>
            <person name="Fitzgerald M."/>
            <person name="Haas B."/>
            <person name="Abouelleil A."/>
            <person name="Alvarado L."/>
            <person name="Arachchi H.M."/>
            <person name="Berlin A."/>
            <person name="Chapman S.B."/>
            <person name="Goldberg J."/>
            <person name="Griggs A."/>
            <person name="Gujja S."/>
            <person name="Hansen M."/>
            <person name="Howarth C."/>
            <person name="Imamovic A."/>
            <person name="Larimer J."/>
            <person name="McCowen C."/>
            <person name="Montmayeur A."/>
            <person name="Murphy C."/>
            <person name="Neiman D."/>
            <person name="Pearson M."/>
            <person name="Priest M."/>
            <person name="Roberts A."/>
            <person name="Saif S."/>
            <person name="Shea T."/>
            <person name="Sisk P."/>
            <person name="Sykes S."/>
            <person name="Wortman J."/>
            <person name="Nusbaum C."/>
            <person name="Birren B."/>
        </authorList>
    </citation>
    <scope>NUCLEOTIDE SEQUENCE [LARGE SCALE GENOMIC DNA]</scope>
    <source>
        <strain evidence="8 9">VS20</strain>
    </source>
</reference>
<dbReference type="Gene3D" id="1.10.239.10">
    <property type="entry name" value="Elicitin domain"/>
    <property type="match status" value="2"/>
</dbReference>
<evidence type="ECO:0000256" key="3">
    <source>
        <dbReference type="ARBA" id="ARBA00022525"/>
    </source>
</evidence>
<keyword evidence="4" id="KW-0928">Hypersensitive response elicitation</keyword>
<feature type="signal peptide" evidence="7">
    <location>
        <begin position="1"/>
        <end position="15"/>
    </location>
</feature>
<dbReference type="InterPro" id="IPR036470">
    <property type="entry name" value="Elicitin_sf"/>
</dbReference>
<dbReference type="Pfam" id="PF00964">
    <property type="entry name" value="Elicitin"/>
    <property type="match status" value="1"/>
</dbReference>
<dbReference type="RefSeq" id="XP_008611778.1">
    <property type="nucleotide sequence ID" value="XM_008613556.1"/>
</dbReference>
<feature type="chain" id="PRO_5013039820" evidence="7">
    <location>
        <begin position="16"/>
        <end position="279"/>
    </location>
</feature>
<dbReference type="EMBL" id="JH767153">
    <property type="protein sequence ID" value="EQC34906.1"/>
    <property type="molecule type" value="Genomic_DNA"/>
</dbReference>
<evidence type="ECO:0000313" key="8">
    <source>
        <dbReference type="EMBL" id="EQC34906.1"/>
    </source>
</evidence>
<keyword evidence="9" id="KW-1185">Reference proteome</keyword>
<evidence type="ECO:0000256" key="6">
    <source>
        <dbReference type="SAM" id="Phobius"/>
    </source>
</evidence>
<comment type="subcellular location">
    <subcellularLocation>
        <location evidence="1">Secreted</location>
    </subcellularLocation>
</comment>
<dbReference type="SUPFAM" id="SSF48647">
    <property type="entry name" value="Fungal elicitin"/>
    <property type="match status" value="1"/>
</dbReference>
<evidence type="ECO:0000256" key="4">
    <source>
        <dbReference type="ARBA" id="ARBA00022978"/>
    </source>
</evidence>
<gene>
    <name evidence="8" type="ORF">SDRG_07705</name>
</gene>
<dbReference type="OMA" id="SQQACAE"/>
<dbReference type="OrthoDB" id="65743at2759"/>
<dbReference type="AlphaFoldDB" id="T0QJL3"/>
<proteinExistence type="inferred from homology"/>
<keyword evidence="5" id="KW-1015">Disulfide bond</keyword>
<organism evidence="8 9">
    <name type="scientific">Saprolegnia diclina (strain VS20)</name>
    <dbReference type="NCBI Taxonomy" id="1156394"/>
    <lineage>
        <taxon>Eukaryota</taxon>
        <taxon>Sar</taxon>
        <taxon>Stramenopiles</taxon>
        <taxon>Oomycota</taxon>
        <taxon>Saprolegniomycetes</taxon>
        <taxon>Saprolegniales</taxon>
        <taxon>Saprolegniaceae</taxon>
        <taxon>Saprolegnia</taxon>
    </lineage>
</organism>
<protein>
    <submittedName>
        <fullName evidence="8">Uncharacterized protein</fullName>
    </submittedName>
</protein>
<keyword evidence="7" id="KW-0732">Signal</keyword>
<dbReference type="GO" id="GO:0052040">
    <property type="term" value="P:symbiont-mediated perturbation of host programmed cell death"/>
    <property type="evidence" value="ECO:0007669"/>
    <property type="project" value="UniProtKB-KW"/>
</dbReference>
<keyword evidence="6" id="KW-0812">Transmembrane</keyword>
<dbReference type="GO" id="GO:0005576">
    <property type="term" value="C:extracellular region"/>
    <property type="evidence" value="ECO:0007669"/>
    <property type="project" value="UniProtKB-SubCell"/>
</dbReference>
<dbReference type="Proteomes" id="UP000030762">
    <property type="component" value="Unassembled WGS sequence"/>
</dbReference>